<proteinExistence type="predicted"/>
<dbReference type="GO" id="GO:0008168">
    <property type="term" value="F:methyltransferase activity"/>
    <property type="evidence" value="ECO:0007669"/>
    <property type="project" value="UniProtKB-KW"/>
</dbReference>
<dbReference type="InterPro" id="IPR041698">
    <property type="entry name" value="Methyltransf_25"/>
</dbReference>
<protein>
    <submittedName>
        <fullName evidence="4">Class I SAM-dependent methyltransferase</fullName>
    </submittedName>
</protein>
<dbReference type="RefSeq" id="WP_344323103.1">
    <property type="nucleotide sequence ID" value="NZ_BAAAKJ010000007.1"/>
</dbReference>
<comment type="caution">
    <text evidence="4">The sequence shown here is derived from an EMBL/GenBank/DDBJ whole genome shotgun (WGS) entry which is preliminary data.</text>
</comment>
<dbReference type="Gene3D" id="3.40.50.150">
    <property type="entry name" value="Vaccinia Virus protein VP39"/>
    <property type="match status" value="1"/>
</dbReference>
<gene>
    <name evidence="4" type="ORF">GCM10009639_01490</name>
</gene>
<evidence type="ECO:0000256" key="1">
    <source>
        <dbReference type="ARBA" id="ARBA00022603"/>
    </source>
</evidence>
<dbReference type="SUPFAM" id="SSF53335">
    <property type="entry name" value="S-adenosyl-L-methionine-dependent methyltransferases"/>
    <property type="match status" value="1"/>
</dbReference>
<dbReference type="EMBL" id="BAAAKJ010000007">
    <property type="protein sequence ID" value="GAA1382389.1"/>
    <property type="molecule type" value="Genomic_DNA"/>
</dbReference>
<dbReference type="PANTHER" id="PTHR44942">
    <property type="entry name" value="METHYLTRANSF_11 DOMAIN-CONTAINING PROTEIN"/>
    <property type="match status" value="1"/>
</dbReference>
<dbReference type="InterPro" id="IPR051052">
    <property type="entry name" value="Diverse_substrate_MTase"/>
</dbReference>
<evidence type="ECO:0000259" key="3">
    <source>
        <dbReference type="Pfam" id="PF13649"/>
    </source>
</evidence>
<reference evidence="5" key="1">
    <citation type="journal article" date="2019" name="Int. J. Syst. Evol. Microbiol.">
        <title>The Global Catalogue of Microorganisms (GCM) 10K type strain sequencing project: providing services to taxonomists for standard genome sequencing and annotation.</title>
        <authorList>
            <consortium name="The Broad Institute Genomics Platform"/>
            <consortium name="The Broad Institute Genome Sequencing Center for Infectious Disease"/>
            <person name="Wu L."/>
            <person name="Ma J."/>
        </authorList>
    </citation>
    <scope>NUCLEOTIDE SEQUENCE [LARGE SCALE GENOMIC DNA]</scope>
    <source>
        <strain evidence="5">JCM 12393</strain>
    </source>
</reference>
<dbReference type="Pfam" id="PF13649">
    <property type="entry name" value="Methyltransf_25"/>
    <property type="match status" value="1"/>
</dbReference>
<keyword evidence="1 4" id="KW-0489">Methyltransferase</keyword>
<evidence type="ECO:0000313" key="5">
    <source>
        <dbReference type="Proteomes" id="UP001499863"/>
    </source>
</evidence>
<sequence length="282" mass="29384">MTSSSTTSPTSPAVPDFSGEVAAYYAEYRRGYPPAVLDALVRTFALDAHPGVGDVALDLGCGTGQLALPLAARVRTVIGMDPEPEMLRQARSAAGRAGVRNALWLLGTDADVPGLAGLLPGDRPLGVTVIGNALHWMRPDELFGGLSPLTRPGGGVAVIANGAPVWAQDTDWSQALRAALEEHFGRPITASCGTDTAERERYAASLTAAGFADVRETVITYEDALTPDQLLGTLYSAIPAPSLPGPADRPAFAARLRAALPAPPTAAGYPEHVRVSLLTGRR</sequence>
<keyword evidence="2" id="KW-0808">Transferase</keyword>
<dbReference type="Proteomes" id="UP001499863">
    <property type="component" value="Unassembled WGS sequence"/>
</dbReference>
<dbReference type="PANTHER" id="PTHR44942:SF4">
    <property type="entry name" value="METHYLTRANSFERASE TYPE 11 DOMAIN-CONTAINING PROTEIN"/>
    <property type="match status" value="1"/>
</dbReference>
<keyword evidence="5" id="KW-1185">Reference proteome</keyword>
<dbReference type="CDD" id="cd02440">
    <property type="entry name" value="AdoMet_MTases"/>
    <property type="match status" value="1"/>
</dbReference>
<dbReference type="InterPro" id="IPR029063">
    <property type="entry name" value="SAM-dependent_MTases_sf"/>
</dbReference>
<name>A0ABP4I9G8_9ACTN</name>
<feature type="domain" description="Methyltransferase" evidence="3">
    <location>
        <begin position="57"/>
        <end position="154"/>
    </location>
</feature>
<evidence type="ECO:0000313" key="4">
    <source>
        <dbReference type="EMBL" id="GAA1382389.1"/>
    </source>
</evidence>
<accession>A0ABP4I9G8</accession>
<evidence type="ECO:0000256" key="2">
    <source>
        <dbReference type="ARBA" id="ARBA00022679"/>
    </source>
</evidence>
<organism evidence="4 5">
    <name type="scientific">Kitasatospora putterlickiae</name>
    <dbReference type="NCBI Taxonomy" id="221725"/>
    <lineage>
        <taxon>Bacteria</taxon>
        <taxon>Bacillati</taxon>
        <taxon>Actinomycetota</taxon>
        <taxon>Actinomycetes</taxon>
        <taxon>Kitasatosporales</taxon>
        <taxon>Streptomycetaceae</taxon>
        <taxon>Kitasatospora</taxon>
    </lineage>
</organism>
<dbReference type="GO" id="GO:0032259">
    <property type="term" value="P:methylation"/>
    <property type="evidence" value="ECO:0007669"/>
    <property type="project" value="UniProtKB-KW"/>
</dbReference>